<proteinExistence type="predicted"/>
<evidence type="ECO:0000313" key="2">
    <source>
        <dbReference type="Proteomes" id="UP000887222"/>
    </source>
</evidence>
<dbReference type="EMBL" id="BPMK01000003">
    <property type="protein sequence ID" value="GIZ50749.1"/>
    <property type="molecule type" value="Genomic_DNA"/>
</dbReference>
<name>A0ABQ4Q1X1_9BURK</name>
<accession>A0ABQ4Q1X1</accession>
<keyword evidence="2" id="KW-1185">Reference proteome</keyword>
<protein>
    <submittedName>
        <fullName evidence="1">Uncharacterized protein</fullName>
    </submittedName>
</protein>
<dbReference type="Proteomes" id="UP000887222">
    <property type="component" value="Unassembled WGS sequence"/>
</dbReference>
<organism evidence="1 2">
    <name type="scientific">Noviherbaspirillum aridicola</name>
    <dbReference type="NCBI Taxonomy" id="2849687"/>
    <lineage>
        <taxon>Bacteria</taxon>
        <taxon>Pseudomonadati</taxon>
        <taxon>Pseudomonadota</taxon>
        <taxon>Betaproteobacteria</taxon>
        <taxon>Burkholderiales</taxon>
        <taxon>Oxalobacteraceae</taxon>
        <taxon>Noviherbaspirillum</taxon>
    </lineage>
</organism>
<gene>
    <name evidence="1" type="ORF">NCCP691_07630</name>
</gene>
<reference evidence="1 2" key="1">
    <citation type="journal article" date="2022" name="Int. J. Syst. Evol. Microbiol.">
        <title>Noviherbaspirillum aridicola sp. nov., isolated from an arid soil in Pakistan.</title>
        <authorList>
            <person name="Khan I.U."/>
            <person name="Saqib M."/>
            <person name="Amin A."/>
            <person name="Hussain F."/>
            <person name="Li L."/>
            <person name="Liu Y.H."/>
            <person name="Fang B.Z."/>
            <person name="Ahmed I."/>
            <person name="Li W.J."/>
        </authorList>
    </citation>
    <scope>NUCLEOTIDE SEQUENCE [LARGE SCALE GENOMIC DNA]</scope>
    <source>
        <strain evidence="1 2">NCCP-691</strain>
    </source>
</reference>
<sequence>MVGPASLPAWRRWRRSLRFFILRTAGVGAGTEAGTTWWAGARCGGAGVPAGLAEVAAVLHSSDGRRWCRHGGRHYLVGGGSLWWGGVPAGLAEVAAVIHSLDGRRWCRHGGRHYLVDGGSLW</sequence>
<comment type="caution">
    <text evidence="1">The sequence shown here is derived from an EMBL/GenBank/DDBJ whole genome shotgun (WGS) entry which is preliminary data.</text>
</comment>
<evidence type="ECO:0000313" key="1">
    <source>
        <dbReference type="EMBL" id="GIZ50749.1"/>
    </source>
</evidence>